<gene>
    <name evidence="1" type="ORF">SAMN05216225_101141</name>
</gene>
<dbReference type="STRING" id="930117.SAMN05216225_101141"/>
<evidence type="ECO:0000313" key="1">
    <source>
        <dbReference type="EMBL" id="SHF98032.1"/>
    </source>
</evidence>
<evidence type="ECO:0000313" key="2">
    <source>
        <dbReference type="Proteomes" id="UP000183988"/>
    </source>
</evidence>
<dbReference type="OrthoDB" id="3034700at2"/>
<proteinExistence type="predicted"/>
<dbReference type="AlphaFoldDB" id="A0A1M5G3M6"/>
<dbReference type="Proteomes" id="UP000183988">
    <property type="component" value="Unassembled WGS sequence"/>
</dbReference>
<organism evidence="1 2">
    <name type="scientific">Ornithinibacillus halophilus</name>
    <dbReference type="NCBI Taxonomy" id="930117"/>
    <lineage>
        <taxon>Bacteria</taxon>
        <taxon>Bacillati</taxon>
        <taxon>Bacillota</taxon>
        <taxon>Bacilli</taxon>
        <taxon>Bacillales</taxon>
        <taxon>Bacillaceae</taxon>
        <taxon>Ornithinibacillus</taxon>
    </lineage>
</organism>
<protein>
    <submittedName>
        <fullName evidence="1">Uncharacterized protein</fullName>
    </submittedName>
</protein>
<dbReference type="EMBL" id="FQVW01000011">
    <property type="protein sequence ID" value="SHF98032.1"/>
    <property type="molecule type" value="Genomic_DNA"/>
</dbReference>
<sequence length="185" mass="21192">MVIRIPVNQQMINDCFNFATTIINGNNQYNRIPTTASTRIERTFVGKLAELAFLNYLNNNGKNYPMGTMFQIFQGQQNTDGYDFITRIGQESVDVKSASKPNHSRIMIPIDQFQNIPKDYYVGVRINAEVDNNNNILINTINSADIFGYCTYQELADNPTEDFGYPCKAMYLNQLTDIQQLLNKF</sequence>
<name>A0A1M5G3M6_9BACI</name>
<accession>A0A1M5G3M6</accession>
<dbReference type="RefSeq" id="WP_072889383.1">
    <property type="nucleotide sequence ID" value="NZ_FQVW01000011.1"/>
</dbReference>
<reference evidence="1 2" key="1">
    <citation type="submission" date="2016-11" db="EMBL/GenBank/DDBJ databases">
        <authorList>
            <person name="Jaros S."/>
            <person name="Januszkiewicz K."/>
            <person name="Wedrychowicz H."/>
        </authorList>
    </citation>
    <scope>NUCLEOTIDE SEQUENCE [LARGE SCALE GENOMIC DNA]</scope>
    <source>
        <strain evidence="1 2">IBRC-M 10683</strain>
    </source>
</reference>
<keyword evidence="2" id="KW-1185">Reference proteome</keyword>